<evidence type="ECO:0000313" key="5">
    <source>
        <dbReference type="Proteomes" id="UP000229730"/>
    </source>
</evidence>
<dbReference type="InParanoid" id="A0A2G4YTI8"/>
<protein>
    <recommendedName>
        <fullName evidence="3">Endonuclease/exonuclease/phosphatase domain-containing protein</fullName>
    </recommendedName>
</protein>
<dbReference type="SUPFAM" id="SSF56219">
    <property type="entry name" value="DNase I-like"/>
    <property type="match status" value="1"/>
</dbReference>
<dbReference type="EMBL" id="PDEM01000009">
    <property type="protein sequence ID" value="PHZ85560.1"/>
    <property type="molecule type" value="Genomic_DNA"/>
</dbReference>
<organism evidence="4 5">
    <name type="scientific">Paremcibacter congregatus</name>
    <dbReference type="NCBI Taxonomy" id="2043170"/>
    <lineage>
        <taxon>Bacteria</taxon>
        <taxon>Pseudomonadati</taxon>
        <taxon>Pseudomonadota</taxon>
        <taxon>Alphaproteobacteria</taxon>
        <taxon>Emcibacterales</taxon>
        <taxon>Emcibacteraceae</taxon>
        <taxon>Paremcibacter</taxon>
    </lineage>
</organism>
<proteinExistence type="predicted"/>
<comment type="caution">
    <text evidence="4">The sequence shown here is derived from an EMBL/GenBank/DDBJ whole genome shotgun (WGS) entry which is preliminary data.</text>
</comment>
<dbReference type="GO" id="GO:0003824">
    <property type="term" value="F:catalytic activity"/>
    <property type="evidence" value="ECO:0007669"/>
    <property type="project" value="InterPro"/>
</dbReference>
<evidence type="ECO:0000256" key="1">
    <source>
        <dbReference type="SAM" id="MobiDB-lite"/>
    </source>
</evidence>
<dbReference type="PANTHER" id="PTHR42834">
    <property type="entry name" value="ENDONUCLEASE/EXONUCLEASE/PHOSPHATASE FAMILY PROTEIN (AFU_ORTHOLOGUE AFUA_3G09210)"/>
    <property type="match status" value="1"/>
</dbReference>
<dbReference type="Proteomes" id="UP000229730">
    <property type="component" value="Unassembled WGS sequence"/>
</dbReference>
<gene>
    <name evidence="4" type="ORF">CRD36_02370</name>
</gene>
<sequence length="779" mass="81690">MNHHRRLRHILIGVSFTALMAANAHATPFINEIHYDNSGADTGEFIEIAVESGFDLTGWSLSLYNGNGGGTYGSSVSLSGLSYGNAFNGYHFAAIDYPSNGIQNGAPDGIALISNTGTLHQFISYEGAFDGTSGAATGVSSADIGVRETSSTAIGHSLQLGDSGWQDPQASTKGAANTNQTQFTNGLTIGGQGDTGGGDGGGGEPAVEAAIYDIQGAGHKSAMEGQTVATSGIVTAVTSSGYYIQDPTGDGNGDTSDAVYVYTGSSNPPTVSVGDEVRIQGEVTEYARRSNELTLTEITNSQVIEVVSSGNSLPAALSLSAPTTHIDTDGLGSFNPATDGIDYYESVEGMRVVLDNAQAVDATNRYGELYAVNSATATGMNDRGGITLDEGDFNPEKIQIDDTALNGNSPQAQMGDSLGSVAGVMSYSYGNFELLATEAVTATDGGLAPEVSQIVAADDRLTVASYNVENLAAGDGRIAEFGQQIVNNLNSPDIIGLQEIQDNNGTGSGELSASQTYADLIQAIKDAGGPEYAVAALDPEAMNSTGGQGNGNIRNGFLYRVDRVDVKDVSFIDGYDTDTYIDPAGVEKGSFSSSRPPLVGTFMFNGQEVTIVNNHARSRGGSDPLFSANQPINTGKPEKRNAEMAFVNAFIKDMLDQMPGANVIALGDMNAFWFEEALALLAGQELFNLATLFAEEERYSTIFEGVSQALDHILVSGSLFGSALFDYVHLNSGFLSQLSDHDPLLASFRIARISEPGQMLLILMGLVALYRRRQSQLMA</sequence>
<dbReference type="RefSeq" id="WP_099471143.1">
    <property type="nucleotide sequence ID" value="NZ_CP041025.1"/>
</dbReference>
<dbReference type="PANTHER" id="PTHR42834:SF1">
    <property type="entry name" value="ENDONUCLEASE_EXONUCLEASE_PHOSPHATASE FAMILY PROTEIN (AFU_ORTHOLOGUE AFUA_3G09210)"/>
    <property type="match status" value="1"/>
</dbReference>
<feature type="domain" description="Endonuclease/exonuclease/phosphatase" evidence="3">
    <location>
        <begin position="464"/>
        <end position="741"/>
    </location>
</feature>
<feature type="chain" id="PRO_5013922303" description="Endonuclease/exonuclease/phosphatase domain-containing protein" evidence="2">
    <location>
        <begin position="27"/>
        <end position="779"/>
    </location>
</feature>
<feature type="signal peptide" evidence="2">
    <location>
        <begin position="1"/>
        <end position="26"/>
    </location>
</feature>
<feature type="compositionally biased region" description="Gly residues" evidence="1">
    <location>
        <begin position="188"/>
        <end position="204"/>
    </location>
</feature>
<keyword evidence="2" id="KW-0732">Signal</keyword>
<accession>A0A2G4YTI8</accession>
<evidence type="ECO:0000313" key="4">
    <source>
        <dbReference type="EMBL" id="PHZ85560.1"/>
    </source>
</evidence>
<reference evidence="4 5" key="1">
    <citation type="submission" date="2017-10" db="EMBL/GenBank/DDBJ databases">
        <title>Frigbacter circumglobatus gen. nov. sp. nov., isolated from sediment cultured in situ.</title>
        <authorList>
            <person name="Zhao Z."/>
        </authorList>
    </citation>
    <scope>NUCLEOTIDE SEQUENCE [LARGE SCALE GENOMIC DNA]</scope>
    <source>
        <strain evidence="4 5">ZYL</strain>
    </source>
</reference>
<dbReference type="InterPro" id="IPR036691">
    <property type="entry name" value="Endo/exonu/phosph_ase_sf"/>
</dbReference>
<dbReference type="InterPro" id="IPR005135">
    <property type="entry name" value="Endo/exonuclease/phosphatase"/>
</dbReference>
<dbReference type="OrthoDB" id="5469761at2"/>
<dbReference type="Gene3D" id="3.60.10.10">
    <property type="entry name" value="Endonuclease/exonuclease/phosphatase"/>
    <property type="match status" value="1"/>
</dbReference>
<dbReference type="Pfam" id="PF03372">
    <property type="entry name" value="Exo_endo_phos"/>
    <property type="match status" value="1"/>
</dbReference>
<evidence type="ECO:0000259" key="3">
    <source>
        <dbReference type="Pfam" id="PF03372"/>
    </source>
</evidence>
<feature type="region of interest" description="Disordered" evidence="1">
    <location>
        <begin position="157"/>
        <end position="206"/>
    </location>
</feature>
<feature type="compositionally biased region" description="Polar residues" evidence="1">
    <location>
        <begin position="166"/>
        <end position="185"/>
    </location>
</feature>
<evidence type="ECO:0000256" key="2">
    <source>
        <dbReference type="SAM" id="SignalP"/>
    </source>
</evidence>
<keyword evidence="5" id="KW-1185">Reference proteome</keyword>
<name>A0A2G4YTI8_9PROT</name>
<dbReference type="AlphaFoldDB" id="A0A2G4YTI8"/>
<dbReference type="CDD" id="cd04486">
    <property type="entry name" value="YhcR_OBF_like"/>
    <property type="match status" value="1"/>
</dbReference>